<gene>
    <name evidence="2" type="ORF">PLXY2_LOCUS7594</name>
</gene>
<feature type="signal peptide" evidence="1">
    <location>
        <begin position="1"/>
        <end position="17"/>
    </location>
</feature>
<dbReference type="Pfam" id="PF10793">
    <property type="entry name" value="Gloverin"/>
    <property type="match status" value="1"/>
</dbReference>
<dbReference type="EMBL" id="CAJHNJ030000026">
    <property type="protein sequence ID" value="CAG9122428.1"/>
    <property type="molecule type" value="Genomic_DNA"/>
</dbReference>
<keyword evidence="1" id="KW-0732">Signal</keyword>
<name>A0A8S4F3K2_PLUXY</name>
<protein>
    <submittedName>
        <fullName evidence="2">(diamondback moth) hypothetical protein</fullName>
    </submittedName>
</protein>
<evidence type="ECO:0000313" key="3">
    <source>
        <dbReference type="Proteomes" id="UP000653454"/>
    </source>
</evidence>
<comment type="caution">
    <text evidence="2">The sequence shown here is derived from an EMBL/GenBank/DDBJ whole genome shotgun (WGS) entry which is preliminary data.</text>
</comment>
<evidence type="ECO:0000313" key="2">
    <source>
        <dbReference type="EMBL" id="CAG9122428.1"/>
    </source>
</evidence>
<organism evidence="2 3">
    <name type="scientific">Plutella xylostella</name>
    <name type="common">Diamondback moth</name>
    <name type="synonym">Plutella maculipennis</name>
    <dbReference type="NCBI Taxonomy" id="51655"/>
    <lineage>
        <taxon>Eukaryota</taxon>
        <taxon>Metazoa</taxon>
        <taxon>Ecdysozoa</taxon>
        <taxon>Arthropoda</taxon>
        <taxon>Hexapoda</taxon>
        <taxon>Insecta</taxon>
        <taxon>Pterygota</taxon>
        <taxon>Neoptera</taxon>
        <taxon>Endopterygota</taxon>
        <taxon>Lepidoptera</taxon>
        <taxon>Glossata</taxon>
        <taxon>Ditrysia</taxon>
        <taxon>Yponomeutoidea</taxon>
        <taxon>Plutellidae</taxon>
        <taxon>Plutella</taxon>
    </lineage>
</organism>
<proteinExistence type="predicted"/>
<reference evidence="2" key="1">
    <citation type="submission" date="2020-11" db="EMBL/GenBank/DDBJ databases">
        <authorList>
            <person name="Whiteford S."/>
        </authorList>
    </citation>
    <scope>NUCLEOTIDE SEQUENCE</scope>
</reference>
<keyword evidence="3" id="KW-1185">Reference proteome</keyword>
<feature type="chain" id="PRO_5035947405" evidence="1">
    <location>
        <begin position="18"/>
        <end position="172"/>
    </location>
</feature>
<evidence type="ECO:0000256" key="1">
    <source>
        <dbReference type="SAM" id="SignalP"/>
    </source>
</evidence>
<dbReference type="InterPro" id="IPR019729">
    <property type="entry name" value="Gloverin-like_protein"/>
</dbReference>
<dbReference type="Proteomes" id="UP000653454">
    <property type="component" value="Unassembled WGS sequence"/>
</dbReference>
<sequence length="172" mass="18326">MYRPAFTLALLVAYVSAQAYILPGYTEKDPEFYRQLAMKQQRTWGTRAGPGRVFGTLGSTDAGLFGKAGYRQDIFNDARGRLQAEAYGSRVLGATGDSSHVGGALDYSSKHASGSVDVSRQIGGVTSLQAEGKGVWPLGKNSEVSAGGMIRQDSLGHGRPDYGVVAEIKSKF</sequence>
<accession>A0A8S4F3K2</accession>
<dbReference type="AlphaFoldDB" id="A0A8S4F3K2"/>